<dbReference type="SMART" id="SM00065">
    <property type="entry name" value="GAF"/>
    <property type="match status" value="1"/>
</dbReference>
<dbReference type="Gene3D" id="3.30.450.40">
    <property type="match status" value="1"/>
</dbReference>
<dbReference type="SUPFAM" id="SSF55781">
    <property type="entry name" value="GAF domain-like"/>
    <property type="match status" value="1"/>
</dbReference>
<dbReference type="PANTHER" id="PTHR43155:SF2">
    <property type="entry name" value="CYCLIC DI-GMP PHOSPHODIESTERASE PA4108"/>
    <property type="match status" value="1"/>
</dbReference>
<dbReference type="SUPFAM" id="SSF55785">
    <property type="entry name" value="PYP-like sensor domain (PAS domain)"/>
    <property type="match status" value="1"/>
</dbReference>
<reference evidence="3 4" key="1">
    <citation type="submission" date="2020-08" db="EMBL/GenBank/DDBJ databases">
        <title>Novel species isolated from subtropical streams in China.</title>
        <authorList>
            <person name="Lu H."/>
        </authorList>
    </citation>
    <scope>NUCLEOTIDE SEQUENCE [LARGE SCALE GENOMIC DNA]</scope>
    <source>
        <strain evidence="3 4">CCTCC AB 2015119</strain>
    </source>
</reference>
<proteinExistence type="predicted"/>
<dbReference type="InterPro" id="IPR029016">
    <property type="entry name" value="GAF-like_dom_sf"/>
</dbReference>
<dbReference type="CDD" id="cd00130">
    <property type="entry name" value="PAS"/>
    <property type="match status" value="1"/>
</dbReference>
<dbReference type="InterPro" id="IPR037522">
    <property type="entry name" value="HD_GYP_dom"/>
</dbReference>
<dbReference type="NCBIfam" id="TIGR00229">
    <property type="entry name" value="sensory_box"/>
    <property type="match status" value="1"/>
</dbReference>
<comment type="caution">
    <text evidence="3">The sequence shown here is derived from an EMBL/GenBank/DDBJ whole genome shotgun (WGS) entry which is preliminary data.</text>
</comment>
<accession>A0ABR6XBY1</accession>
<evidence type="ECO:0000313" key="3">
    <source>
        <dbReference type="EMBL" id="MBC3810218.1"/>
    </source>
</evidence>
<gene>
    <name evidence="3" type="ORF">H8K26_02085</name>
</gene>
<name>A0ABR6XBY1_9BURK</name>
<protein>
    <submittedName>
        <fullName evidence="3">HD domain-containing protein</fullName>
    </submittedName>
</protein>
<dbReference type="Gene3D" id="1.10.3210.10">
    <property type="entry name" value="Hypothetical protein af1432"/>
    <property type="match status" value="1"/>
</dbReference>
<dbReference type="Pfam" id="PF13487">
    <property type="entry name" value="HD_5"/>
    <property type="match status" value="1"/>
</dbReference>
<dbReference type="Gene3D" id="3.30.450.20">
    <property type="entry name" value="PAS domain"/>
    <property type="match status" value="1"/>
</dbReference>
<dbReference type="InterPro" id="IPR003018">
    <property type="entry name" value="GAF"/>
</dbReference>
<feature type="domain" description="HD-GYP" evidence="2">
    <location>
        <begin position="300"/>
        <end position="495"/>
    </location>
</feature>
<dbReference type="SMART" id="SM00471">
    <property type="entry name" value="HDc"/>
    <property type="match status" value="1"/>
</dbReference>
<evidence type="ECO:0000313" key="4">
    <source>
        <dbReference type="Proteomes" id="UP000637632"/>
    </source>
</evidence>
<dbReference type="SUPFAM" id="SSF109604">
    <property type="entry name" value="HD-domain/PDEase-like"/>
    <property type="match status" value="1"/>
</dbReference>
<dbReference type="PROSITE" id="PS51832">
    <property type="entry name" value="HD_GYP"/>
    <property type="match status" value="1"/>
</dbReference>
<dbReference type="CDD" id="cd00077">
    <property type="entry name" value="HDc"/>
    <property type="match status" value="1"/>
</dbReference>
<dbReference type="Pfam" id="PF13426">
    <property type="entry name" value="PAS_9"/>
    <property type="match status" value="1"/>
</dbReference>
<organism evidence="3 4">
    <name type="scientific">Undibacterium aquatile</name>
    <dbReference type="NCBI Taxonomy" id="1537398"/>
    <lineage>
        <taxon>Bacteria</taxon>
        <taxon>Pseudomonadati</taxon>
        <taxon>Pseudomonadota</taxon>
        <taxon>Betaproteobacteria</taxon>
        <taxon>Burkholderiales</taxon>
        <taxon>Oxalobacteraceae</taxon>
        <taxon>Undibacterium</taxon>
    </lineage>
</organism>
<evidence type="ECO:0000259" key="1">
    <source>
        <dbReference type="PROSITE" id="PS50112"/>
    </source>
</evidence>
<dbReference type="InterPro" id="IPR035965">
    <property type="entry name" value="PAS-like_dom_sf"/>
</dbReference>
<dbReference type="Proteomes" id="UP000637632">
    <property type="component" value="Unassembled WGS sequence"/>
</dbReference>
<dbReference type="InterPro" id="IPR003607">
    <property type="entry name" value="HD/PDEase_dom"/>
</dbReference>
<evidence type="ECO:0000259" key="2">
    <source>
        <dbReference type="PROSITE" id="PS51832"/>
    </source>
</evidence>
<feature type="domain" description="PAS" evidence="1">
    <location>
        <begin position="1"/>
        <end position="44"/>
    </location>
</feature>
<dbReference type="InterPro" id="IPR000014">
    <property type="entry name" value="PAS"/>
</dbReference>
<keyword evidence="4" id="KW-1185">Reference proteome</keyword>
<dbReference type="PROSITE" id="PS50112">
    <property type="entry name" value="PAS"/>
    <property type="match status" value="1"/>
</dbReference>
<dbReference type="EMBL" id="JACOFT010000001">
    <property type="protein sequence ID" value="MBC3810218.1"/>
    <property type="molecule type" value="Genomic_DNA"/>
</dbReference>
<sequence>MFPLFAIDMASGQLLDVNRASELLTGYDRAELIGMSYQLLFPENERSSLHTTLLTVSTPAVLKDLYIQTKTMQLIPVEVSLATMFENQGSYQLIGSFRNLQTIADTEYELAAKKWELSAYASAALALSQASSAEELMQLVCEALTHEHRYVLAWVGIAENTADKRVRIAAGSGCSKNYLTDLSVSWAEDSPWGQGPTGLAIRSGLTLMMKDAETHPGFTPWSEKAKQENIRASVAVPFKYQHEQHGALTVYSSEPETFGKTMLELFEHLAGEIAHGLNKFAQNAVIDSERQQREAAQLNLSNALGAAIRAMAKTMENRDPYTSGHQDRVSVIACGIAQRLGWSSDRLQALQMAAVVHDIGKIAIPIEILTKPKRLSDAEFLLMSEHPYTGYTILKDIPFPWPVAEIVYQHHEKIDGSGYPRGLQGNEILPEARVLAIADIVEAMASYRPYRPALGIEKALHEIELLAGKQLDAEYVAICTRMFREENFALPLPDHL</sequence>
<dbReference type="Pfam" id="PF13185">
    <property type="entry name" value="GAF_2"/>
    <property type="match status" value="1"/>
</dbReference>
<dbReference type="PANTHER" id="PTHR43155">
    <property type="entry name" value="CYCLIC DI-GMP PHOSPHODIESTERASE PA4108-RELATED"/>
    <property type="match status" value="1"/>
</dbReference>